<keyword evidence="1" id="KW-0472">Membrane</keyword>
<protein>
    <submittedName>
        <fullName evidence="2">Uncharacterized protein</fullName>
    </submittedName>
</protein>
<dbReference type="RefSeq" id="WP_062157188.1">
    <property type="nucleotide sequence ID" value="NZ_CP013910.1"/>
</dbReference>
<keyword evidence="1" id="KW-1133">Transmembrane helix</keyword>
<gene>
    <name evidence="2" type="ORF">AUC44_02150</name>
</gene>
<evidence type="ECO:0000313" key="2">
    <source>
        <dbReference type="EMBL" id="ALW87843.1"/>
    </source>
</evidence>
<dbReference type="EMBL" id="CP013910">
    <property type="protein sequence ID" value="ALW87843.1"/>
    <property type="molecule type" value="Genomic_DNA"/>
</dbReference>
<feature type="transmembrane region" description="Helical" evidence="1">
    <location>
        <begin position="39"/>
        <end position="58"/>
    </location>
</feature>
<proteinExistence type="predicted"/>
<name>A0ABM5X298_9DEIO</name>
<keyword evidence="1" id="KW-0812">Transmembrane</keyword>
<feature type="transmembrane region" description="Helical" evidence="1">
    <location>
        <begin position="70"/>
        <end position="89"/>
    </location>
</feature>
<evidence type="ECO:0000256" key="1">
    <source>
        <dbReference type="SAM" id="Phobius"/>
    </source>
</evidence>
<organism evidence="2 3">
    <name type="scientific">Deinococcus actinosclerus</name>
    <dbReference type="NCBI Taxonomy" id="1768108"/>
    <lineage>
        <taxon>Bacteria</taxon>
        <taxon>Thermotogati</taxon>
        <taxon>Deinococcota</taxon>
        <taxon>Deinococci</taxon>
        <taxon>Deinococcales</taxon>
        <taxon>Deinococcaceae</taxon>
        <taxon>Deinococcus</taxon>
    </lineage>
</organism>
<sequence length="99" mass="10882">MTQRNPRLSRPPIWTWVGLALLLIGAAQGTPTSFTREALKTLLIVGGQVLLVGSMALVGWRAGWVKPLMLAFLLGLIAVSAAVNLWGLWDSWQTEMIRQ</sequence>
<keyword evidence="3" id="KW-1185">Reference proteome</keyword>
<accession>A0ABM5X298</accession>
<dbReference type="Proteomes" id="UP000060071">
    <property type="component" value="Chromosome"/>
</dbReference>
<evidence type="ECO:0000313" key="3">
    <source>
        <dbReference type="Proteomes" id="UP000060071"/>
    </source>
</evidence>
<reference evidence="2 3" key="1">
    <citation type="submission" date="2015-12" db="EMBL/GenBank/DDBJ databases">
        <authorList>
            <person name="Kim M.K."/>
            <person name="Srinivasan S."/>
            <person name="Lee J.-J."/>
            <person name="Kim K."/>
        </authorList>
    </citation>
    <scope>NUCLEOTIDE SEQUENCE [LARGE SCALE GENOMIC DNA]</scope>
    <source>
        <strain evidence="2 3">BM2</strain>
    </source>
</reference>